<protein>
    <recommendedName>
        <fullName evidence="2">TIR domain-containing protein</fullName>
    </recommendedName>
</protein>
<dbReference type="SMART" id="SM00255">
    <property type="entry name" value="TIR"/>
    <property type="match status" value="1"/>
</dbReference>
<reference evidence="4" key="1">
    <citation type="journal article" date="2013" name="Nat. Genet.">
        <title>The Capsella rubella genome and the genomic consequences of rapid mating system evolution.</title>
        <authorList>
            <person name="Slotte T."/>
            <person name="Hazzouri K.M."/>
            <person name="Agren J.A."/>
            <person name="Koenig D."/>
            <person name="Maumus F."/>
            <person name="Guo Y.L."/>
            <person name="Steige K."/>
            <person name="Platts A.E."/>
            <person name="Escobar J.S."/>
            <person name="Newman L.K."/>
            <person name="Wang W."/>
            <person name="Mandakova T."/>
            <person name="Vello E."/>
            <person name="Smith L.M."/>
            <person name="Henz S.R."/>
            <person name="Steffen J."/>
            <person name="Takuno S."/>
            <person name="Brandvain Y."/>
            <person name="Coop G."/>
            <person name="Andolfatto P."/>
            <person name="Hu T.T."/>
            <person name="Blanchette M."/>
            <person name="Clark R.M."/>
            <person name="Quesneville H."/>
            <person name="Nordborg M."/>
            <person name="Gaut B.S."/>
            <person name="Lysak M.A."/>
            <person name="Jenkins J."/>
            <person name="Grimwood J."/>
            <person name="Chapman J."/>
            <person name="Prochnik S."/>
            <person name="Shu S."/>
            <person name="Rokhsar D."/>
            <person name="Schmutz J."/>
            <person name="Weigel D."/>
            <person name="Wright S.I."/>
        </authorList>
    </citation>
    <scope>NUCLEOTIDE SEQUENCE [LARGE SCALE GENOMIC DNA]</scope>
    <source>
        <strain evidence="4">cv. Monte Gargano</strain>
    </source>
</reference>
<keyword evidence="1" id="KW-0520">NAD</keyword>
<feature type="non-terminal residue" evidence="3">
    <location>
        <position position="280"/>
    </location>
</feature>
<feature type="domain" description="TIR" evidence="2">
    <location>
        <begin position="7"/>
        <end position="167"/>
    </location>
</feature>
<dbReference type="GO" id="GO:0006952">
    <property type="term" value="P:defense response"/>
    <property type="evidence" value="ECO:0007669"/>
    <property type="project" value="InterPro"/>
</dbReference>
<dbReference type="SUPFAM" id="SSF52200">
    <property type="entry name" value="Toll/Interleukin receptor TIR domain"/>
    <property type="match status" value="1"/>
</dbReference>
<dbReference type="InterPro" id="IPR000157">
    <property type="entry name" value="TIR_dom"/>
</dbReference>
<dbReference type="Pfam" id="PF01582">
    <property type="entry name" value="TIR"/>
    <property type="match status" value="1"/>
</dbReference>
<organism evidence="3 4">
    <name type="scientific">Capsella rubella</name>
    <dbReference type="NCBI Taxonomy" id="81985"/>
    <lineage>
        <taxon>Eukaryota</taxon>
        <taxon>Viridiplantae</taxon>
        <taxon>Streptophyta</taxon>
        <taxon>Embryophyta</taxon>
        <taxon>Tracheophyta</taxon>
        <taxon>Spermatophyta</taxon>
        <taxon>Magnoliopsida</taxon>
        <taxon>eudicotyledons</taxon>
        <taxon>Gunneridae</taxon>
        <taxon>Pentapetalae</taxon>
        <taxon>rosids</taxon>
        <taxon>malvids</taxon>
        <taxon>Brassicales</taxon>
        <taxon>Brassicaceae</taxon>
        <taxon>Camelineae</taxon>
        <taxon>Capsella</taxon>
    </lineage>
</organism>
<evidence type="ECO:0000256" key="1">
    <source>
        <dbReference type="ARBA" id="ARBA00023027"/>
    </source>
</evidence>
<dbReference type="GO" id="GO:0007165">
    <property type="term" value="P:signal transduction"/>
    <property type="evidence" value="ECO:0007669"/>
    <property type="project" value="InterPro"/>
</dbReference>
<dbReference type="PANTHER" id="PTHR11017:SF570">
    <property type="entry name" value="DISEASE RESISTANCE PROTEIN (TIR-NBS CLASS)-RELATED"/>
    <property type="match status" value="1"/>
</dbReference>
<accession>R0HUY7</accession>
<evidence type="ECO:0000313" key="3">
    <source>
        <dbReference type="EMBL" id="EOA29230.1"/>
    </source>
</evidence>
<dbReference type="Gene3D" id="3.40.50.10140">
    <property type="entry name" value="Toll/interleukin-1 receptor homology (TIR) domain"/>
    <property type="match status" value="1"/>
</dbReference>
<dbReference type="AlphaFoldDB" id="R0HUY7"/>
<dbReference type="FunFam" id="3.40.50.10140:FF:000007">
    <property type="entry name" value="Disease resistance protein (TIR-NBS-LRR class)"/>
    <property type="match status" value="1"/>
</dbReference>
<dbReference type="PROSITE" id="PS50104">
    <property type="entry name" value="TIR"/>
    <property type="match status" value="1"/>
</dbReference>
<dbReference type="EMBL" id="KB870808">
    <property type="protein sequence ID" value="EOA29230.1"/>
    <property type="molecule type" value="Genomic_DNA"/>
</dbReference>
<name>R0HUY7_9BRAS</name>
<sequence>MTSPTASKYDVFLSFSGQDTRRTFSSFLYHELVQSNIRTFKDDKDLEIGQMISPELERAIGDSRIAVVVVSENYVASHWCLEELRMIMDFEDQGLITMKPIFYGVDPFNLVVAEQIKKHEAREDHEKVLSWKRALTDLWYISGPCSWKCEDDEKLVKKIADDISNKLMTDLDRLMDLNSKKGLTVIRIWARGCNARSALAKYVYQKTYQHFESHGFLAKVRTISQSSHIEGHLYEEFLKNIKGEYSTSKHSPKNQRVLLVADDVDKLEQLHALAEHFEDA</sequence>
<dbReference type="InterPro" id="IPR044974">
    <property type="entry name" value="Disease_R_plants"/>
</dbReference>
<dbReference type="PANTHER" id="PTHR11017">
    <property type="entry name" value="LEUCINE-RICH REPEAT-CONTAINING PROTEIN"/>
    <property type="match status" value="1"/>
</dbReference>
<dbReference type="Proteomes" id="UP000029121">
    <property type="component" value="Unassembled WGS sequence"/>
</dbReference>
<keyword evidence="4" id="KW-1185">Reference proteome</keyword>
<evidence type="ECO:0000259" key="2">
    <source>
        <dbReference type="PROSITE" id="PS50104"/>
    </source>
</evidence>
<dbReference type="STRING" id="81985.R0HUY7"/>
<proteinExistence type="predicted"/>
<gene>
    <name evidence="3" type="ORF">CARUB_v10025502mg</name>
</gene>
<dbReference type="InterPro" id="IPR035897">
    <property type="entry name" value="Toll_tir_struct_dom_sf"/>
</dbReference>
<evidence type="ECO:0000313" key="4">
    <source>
        <dbReference type="Proteomes" id="UP000029121"/>
    </source>
</evidence>